<feature type="domain" description="MucBP" evidence="9">
    <location>
        <begin position="734"/>
        <end position="798"/>
    </location>
</feature>
<keyword evidence="1" id="KW-0134">Cell wall</keyword>
<dbReference type="EMBL" id="CP037939">
    <property type="protein sequence ID" value="QBR47833.1"/>
    <property type="molecule type" value="Genomic_DNA"/>
</dbReference>
<feature type="compositionally biased region" description="Basic and acidic residues" evidence="6">
    <location>
        <begin position="703"/>
        <end position="715"/>
    </location>
</feature>
<feature type="compositionally biased region" description="Polar residues" evidence="6">
    <location>
        <begin position="1100"/>
        <end position="1115"/>
    </location>
</feature>
<dbReference type="Pfam" id="PF06458">
    <property type="entry name" value="MucBP"/>
    <property type="match status" value="23"/>
</dbReference>
<dbReference type="InterPro" id="IPR009459">
    <property type="entry name" value="MucBP_dom"/>
</dbReference>
<feature type="compositionally biased region" description="Polar residues" evidence="6">
    <location>
        <begin position="187"/>
        <end position="198"/>
    </location>
</feature>
<dbReference type="NCBIfam" id="TIGR01167">
    <property type="entry name" value="LPXTG_anchor"/>
    <property type="match status" value="1"/>
</dbReference>
<feature type="domain" description="MucBP" evidence="9">
    <location>
        <begin position="1574"/>
        <end position="1638"/>
    </location>
</feature>
<feature type="domain" description="MucBP" evidence="9">
    <location>
        <begin position="1085"/>
        <end position="1147"/>
    </location>
</feature>
<dbReference type="RefSeq" id="WP_134833581.1">
    <property type="nucleotide sequence ID" value="NZ_CP037939.1"/>
</dbReference>
<evidence type="ECO:0000256" key="4">
    <source>
        <dbReference type="ARBA" id="ARBA00022737"/>
    </source>
</evidence>
<feature type="region of interest" description="Disordered" evidence="6">
    <location>
        <begin position="260"/>
        <end position="288"/>
    </location>
</feature>
<feature type="domain" description="MucBP" evidence="9">
    <location>
        <begin position="805"/>
        <end position="867"/>
    </location>
</feature>
<feature type="compositionally biased region" description="Polar residues" evidence="6">
    <location>
        <begin position="1475"/>
        <end position="1485"/>
    </location>
</feature>
<feature type="region of interest" description="Disordered" evidence="6">
    <location>
        <begin position="2067"/>
        <end position="2117"/>
    </location>
</feature>
<feature type="compositionally biased region" description="Basic and acidic residues" evidence="6">
    <location>
        <begin position="2103"/>
        <end position="2117"/>
    </location>
</feature>
<feature type="region of interest" description="Disordered" evidence="6">
    <location>
        <begin position="1728"/>
        <end position="1769"/>
    </location>
</feature>
<dbReference type="NCBIfam" id="TIGR03715">
    <property type="entry name" value="KxYKxGKxW"/>
    <property type="match status" value="1"/>
</dbReference>
<feature type="domain" description="MucBP" evidence="9">
    <location>
        <begin position="1015"/>
        <end position="1078"/>
    </location>
</feature>
<feature type="domain" description="MucBP" evidence="9">
    <location>
        <begin position="665"/>
        <end position="727"/>
    </location>
</feature>
<keyword evidence="3 7" id="KW-0732">Signal</keyword>
<evidence type="ECO:0000256" key="3">
    <source>
        <dbReference type="ARBA" id="ARBA00022729"/>
    </source>
</evidence>
<feature type="domain" description="MucBP" evidence="9">
    <location>
        <begin position="1787"/>
        <end position="1847"/>
    </location>
</feature>
<organism evidence="10 11">
    <name type="scientific">Leuconostoc kimchii</name>
    <dbReference type="NCBI Taxonomy" id="136609"/>
    <lineage>
        <taxon>Bacteria</taxon>
        <taxon>Bacillati</taxon>
        <taxon>Bacillota</taxon>
        <taxon>Bacilli</taxon>
        <taxon>Lactobacillales</taxon>
        <taxon>Lactobacillaceae</taxon>
        <taxon>Leuconostoc</taxon>
    </lineage>
</organism>
<evidence type="ECO:0000256" key="1">
    <source>
        <dbReference type="ARBA" id="ARBA00022512"/>
    </source>
</evidence>
<evidence type="ECO:0000313" key="11">
    <source>
        <dbReference type="Proteomes" id="UP000295756"/>
    </source>
</evidence>
<dbReference type="Proteomes" id="UP000295756">
    <property type="component" value="Chromosome"/>
</dbReference>
<evidence type="ECO:0000256" key="6">
    <source>
        <dbReference type="SAM" id="MobiDB-lite"/>
    </source>
</evidence>
<dbReference type="Pfam" id="PF00746">
    <property type="entry name" value="Gram_pos_anchor"/>
    <property type="match status" value="1"/>
</dbReference>
<feature type="compositionally biased region" description="Polar residues" evidence="6">
    <location>
        <begin position="163"/>
        <end position="180"/>
    </location>
</feature>
<sequence>MQNQKKIIKLYKSGKLWVTAAIVVGGMIVSTTVSADTNGEAVNVNMSTHQDTTAQKSLVSEQTPSTDEAAKSSVSEQTQPTDEAAKSSVNNQTQSIDETAKSSVSEQPQSPDETAKTSVDNQPQSPDETTNTSVDNQTVDTAESTTKSSADAVAPSNDIAVKTSKSSQALDQTASDTQTTWERDKSAQTNNSDNNPVSNEAGEYWPDTKGQSIKDYDKTETRDLLQTTTFTDGYNPTPVLKQSSDLSLYVSGQKVDIGTLKDDDSLGTAKAPNSEYPGHSSSGHSRLLKTSDLGQDTYFYAKDVMRIKNQDTNKYESYDMRWTLQSVNYGNEQSMIALGIKGTIDGGGTTLLNVGSGWQMAQLGNFFNTHIQFFKNINYADQNEQLTPDEAISKGLVEAAAVLIHFGVSDIDASEAIEITDSVIKKVYVDNESQLAYQKTDDGYLAVTRKYDDPSDVSDVKGATSPVNEKKVTVLFEMDVPKEGFDYSIATIGTKKNNDGEIQLGQGSKVDPSLLSTMKYEEPLSVNFQDQQGNQLIPSKADIGIIGNKYNTDITQPVQIPGYHLVKTLGKADGVYVDGNNEITHVYAKDQGNLVVNYVDESGNVLATADKTTADTNQDYTTEPKAIDGYDLVPEKTTGDVTGQYPADGETKEVTYVYGQQGQHTTNYVDEDGKTLVPTDTTKGPKDTDYTTTPAEIPGYHLVPDKTTGDETGKYDTGKKTETTYVYAKDQGNLVVNYVDENGNVLSPADKTTADTNQVYTTEPKSIDGYDLVPTKTAGDVTGQYPENGETKEVTYVYGKQGQHTTNYVDEDGHVLVPAEQTQGPKDTDYTTIPAEIPGYHVVPEKTIGDETGKYDTGKTTETTYVYAKDQGSLVVNYVGEAGNVLSPSDSSTQDSGEAYITTPKSIDGYDFVPEKTTGDVTGQYPANGQTKEVTYVYGQQGQHTTNYVDENGNVLVPAEQTQGSKDTDYTITPAEIPGYHLVPEKTTGDNTGKYDTGKTTDTTYVYAKDQGSLVVNYVDESDAVLSPAEKTTADTNQDYTTTPKSIDGYDLVPEKTTGDVTGQYPANGQTKEVTYVYGQQGQHTTNYVDENGNVLVPAEQTQGPKDTDYTTSPTEIPGYHLVPEKTTGDEIGKYDTGKTTETTYVYAKDQGSLVVNYVDENGSVLLSADLSTKDSGEAYTTTPKSIDGYDLVPSKTTGDVTGQYPADGETKVVTYVYGKQGQHTTNYVDEDGKTLVPTDTTKGPKDTDYQTTPAEIPGYHVVPNKTTGDETGKYDTGKTTETTYVYAKDQGNLVVNYVDENSVVLSPADSSTQDSGETYTTTPKVIDGYDLVPTKTAGDVTGQYPENGETKEVTYVYGKQGQHTTNYVDEDGKTLVPAEQTQGPKDTDYTATPAEIPGYHLVPEKTTGDETGKYDTGKTTDTTYVYAKDQGNLVVNYVDESGAVLSPADSSTQDSGEEYTTTPKNIDGYDLVPSKTTGDVTGQYPNDGETKEVTYVYGKQGQHTTNYVDENGNVLVPAEHTQGPKDTNYTTTPAEIPGYHVVPEKTTGDETVKYDTGKTTDTTYVYAKDQGNLIVNYVDESGQAIAGKESSTKNSGEDYTTTPKNIDGYDLVPSKTTGNINGQYPTNGQTAEVTYVYGKQGQHTTNYVDEDGKTLVPTDTTNGPKDTNYTTTPTKIPGYHLVPEKTTGDNTGKYDTGKTTDTTYVYAKDQGNLVVNYVDESGNVLSSANSSTKNSGEDYTTTPKNIDGYDLVPEKTTGDVTGQYPNDGETKEVTYVYGKQGQHKTNYVDEDGKTLVPAEQTQGPKDTDYTAIPAEIPGYHLVPEKTTGDETGKYDTGKTTDTTYVYAKDQGNLVVNYVDENGNVLSPADSSTQDSGETYTTTPKVIDGYDLVPTKTTGDITGQYPADGETKDVTYVYGQQGQHTTNYVDEAGHVLVPTEHTQGPKDTDYQTTPAEISGYHVVPDKTTGDETGKYDTGKTTDTTYVYAKDQGNLIVNYVDESGQVIAGKESSTQNSGEDYTTTPKNIDGYDLVPNKTTGDVTGQYPANGETNEVTYVYGKQGQHTTNYVDEDGKTLVPTDTTKGPKDTGYTTTPAEIPGYHLVPEKTTGDETGKYDTGKTTDTTYVYAKDQGTKPEENVVEKNSNQKQDDHEFVLNNNQVMQDKAQSDNLIKKEVPEKSVKQLPKTGEETQPHNTITMILGLALSTLGLTMFDKKRKNK</sequence>
<feature type="domain" description="MucBP" evidence="9">
    <location>
        <begin position="1714"/>
        <end position="1778"/>
    </location>
</feature>
<feature type="compositionally biased region" description="Basic and acidic residues" evidence="6">
    <location>
        <begin position="1123"/>
        <end position="1135"/>
    </location>
</feature>
<keyword evidence="11" id="KW-1185">Reference proteome</keyword>
<feature type="region of interest" description="Disordered" evidence="6">
    <location>
        <begin position="48"/>
        <end position="217"/>
    </location>
</feature>
<feature type="compositionally biased region" description="Polar residues" evidence="6">
    <location>
        <begin position="2010"/>
        <end position="2025"/>
    </location>
</feature>
<feature type="domain" description="MucBP" evidence="9">
    <location>
        <begin position="1155"/>
        <end position="1218"/>
    </location>
</feature>
<feature type="compositionally biased region" description="Polar residues" evidence="6">
    <location>
        <begin position="1449"/>
        <end position="1465"/>
    </location>
</feature>
<feature type="domain" description="MucBP" evidence="9">
    <location>
        <begin position="1225"/>
        <end position="1287"/>
    </location>
</feature>
<evidence type="ECO:0000256" key="7">
    <source>
        <dbReference type="SAM" id="SignalP"/>
    </source>
</evidence>
<feature type="domain" description="MucBP" evidence="9">
    <location>
        <begin position="1994"/>
        <end position="2058"/>
    </location>
</feature>
<evidence type="ECO:0000313" key="10">
    <source>
        <dbReference type="EMBL" id="QBR47833.1"/>
    </source>
</evidence>
<feature type="domain" description="Gram-positive cocci surface proteins LPxTG" evidence="8">
    <location>
        <begin position="2177"/>
        <end position="2219"/>
    </location>
</feature>
<feature type="compositionally biased region" description="Polar residues" evidence="6">
    <location>
        <begin position="1658"/>
        <end position="1675"/>
    </location>
</feature>
<feature type="domain" description="MucBP" evidence="9">
    <location>
        <begin position="945"/>
        <end position="1007"/>
    </location>
</feature>
<dbReference type="InterPro" id="IPR019931">
    <property type="entry name" value="LPXTG_anchor"/>
</dbReference>
<protein>
    <submittedName>
        <fullName evidence="10">LPXTG cell wall anchor domain-containing protein</fullName>
    </submittedName>
</protein>
<feature type="region of interest" description="Disordered" evidence="6">
    <location>
        <begin position="1032"/>
        <end position="1052"/>
    </location>
</feature>
<feature type="compositionally biased region" description="Polar residues" evidence="6">
    <location>
        <begin position="1728"/>
        <end position="1745"/>
    </location>
</feature>
<dbReference type="Gene3D" id="3.10.20.320">
    <property type="entry name" value="Putative peptidoglycan bound protein (lpxtg motif)"/>
    <property type="match status" value="23"/>
</dbReference>
<keyword evidence="5" id="KW-0572">Peptidoglycan-anchor</keyword>
<feature type="signal peptide" evidence="7">
    <location>
        <begin position="1"/>
        <end position="35"/>
    </location>
</feature>
<reference evidence="10 11" key="1">
    <citation type="submission" date="2019-03" db="EMBL/GenBank/DDBJ databases">
        <title>Complete Genome Sequence of Leuconostoc kimchii strain NKJ218 Isolated from Homemade Kimchi.</title>
        <authorList>
            <person name="Jung J.Y."/>
            <person name="Jin H.M."/>
            <person name="Jung J.-W."/>
            <person name="Lee S.-Y."/>
            <person name="Ryu B.-G."/>
            <person name="Han S.-S."/>
            <person name="Kang H.K."/>
            <person name="Choi H.W."/>
            <person name="Chung E.J."/>
            <person name="Choi K.-M."/>
        </authorList>
    </citation>
    <scope>NUCLEOTIDE SEQUENCE [LARGE SCALE GENOMIC DNA]</scope>
    <source>
        <strain evidence="10 11">NKJ218</strain>
    </source>
</reference>
<feature type="domain" description="MucBP" evidence="9">
    <location>
        <begin position="594"/>
        <end position="658"/>
    </location>
</feature>
<evidence type="ECO:0000259" key="8">
    <source>
        <dbReference type="Pfam" id="PF00746"/>
    </source>
</evidence>
<keyword evidence="4" id="KW-0677">Repeat</keyword>
<feature type="region of interest" description="Disordered" evidence="6">
    <location>
        <begin position="1589"/>
        <end position="1612"/>
    </location>
</feature>
<evidence type="ECO:0000259" key="9">
    <source>
        <dbReference type="Pfam" id="PF06458"/>
    </source>
</evidence>
<feature type="domain" description="MucBP" evidence="9">
    <location>
        <begin position="1854"/>
        <end position="1918"/>
    </location>
</feature>
<gene>
    <name evidence="10" type="ORF">EW139_06730</name>
</gene>
<feature type="region of interest" description="Disordered" evidence="6">
    <location>
        <begin position="666"/>
        <end position="715"/>
    </location>
</feature>
<feature type="domain" description="MucBP" evidence="9">
    <location>
        <begin position="1294"/>
        <end position="1358"/>
    </location>
</feature>
<dbReference type="InterPro" id="IPR022263">
    <property type="entry name" value="KxYKxGKxW"/>
</dbReference>
<evidence type="ECO:0000256" key="5">
    <source>
        <dbReference type="ARBA" id="ARBA00023088"/>
    </source>
</evidence>
<feature type="domain" description="MucBP" evidence="9">
    <location>
        <begin position="1925"/>
        <end position="1987"/>
    </location>
</feature>
<evidence type="ECO:0000256" key="2">
    <source>
        <dbReference type="ARBA" id="ARBA00022525"/>
    </source>
</evidence>
<feature type="domain" description="MucBP" evidence="9">
    <location>
        <begin position="1365"/>
        <end position="1427"/>
    </location>
</feature>
<feature type="compositionally biased region" description="Polar residues" evidence="6">
    <location>
        <begin position="48"/>
        <end position="149"/>
    </location>
</feature>
<name>A0ABX5SMS2_9LACO</name>
<feature type="region of interest" description="Disordered" evidence="6">
    <location>
        <begin position="1447"/>
        <end position="1488"/>
    </location>
</feature>
<feature type="domain" description="MucBP" evidence="9">
    <location>
        <begin position="875"/>
        <end position="938"/>
    </location>
</feature>
<feature type="region of interest" description="Disordered" evidence="6">
    <location>
        <begin position="1229"/>
        <end position="1275"/>
    </location>
</feature>
<feature type="domain" description="MucBP" evidence="9">
    <location>
        <begin position="1505"/>
        <end position="1567"/>
    </location>
</feature>
<feature type="compositionally biased region" description="Polar residues" evidence="6">
    <location>
        <begin position="1593"/>
        <end position="1605"/>
    </location>
</feature>
<dbReference type="Pfam" id="PF19258">
    <property type="entry name" value="KxYKxGKxW_sig"/>
    <property type="match status" value="1"/>
</dbReference>
<proteinExistence type="predicted"/>
<feature type="region of interest" description="Disordered" evidence="6">
    <location>
        <begin position="1647"/>
        <end position="1695"/>
    </location>
</feature>
<feature type="domain" description="MucBP" evidence="9">
    <location>
        <begin position="524"/>
        <end position="587"/>
    </location>
</feature>
<feature type="chain" id="PRO_5046955523" evidence="7">
    <location>
        <begin position="36"/>
        <end position="2219"/>
    </location>
</feature>
<feature type="domain" description="MucBP" evidence="9">
    <location>
        <begin position="1645"/>
        <end position="1707"/>
    </location>
</feature>
<feature type="domain" description="MucBP" evidence="9">
    <location>
        <begin position="1434"/>
        <end position="1498"/>
    </location>
</feature>
<feature type="region of interest" description="Disordered" evidence="6">
    <location>
        <begin position="2009"/>
        <end position="2032"/>
    </location>
</feature>
<accession>A0ABX5SMS2</accession>
<feature type="domain" description="MucBP" evidence="9">
    <location>
        <begin position="2065"/>
        <end position="2127"/>
    </location>
</feature>
<keyword evidence="2" id="KW-0964">Secreted</keyword>
<feature type="region of interest" description="Disordered" evidence="6">
    <location>
        <begin position="1100"/>
        <end position="1135"/>
    </location>
</feature>
<feature type="compositionally biased region" description="Low complexity" evidence="6">
    <location>
        <begin position="1034"/>
        <end position="1043"/>
    </location>
</feature>